<organism evidence="1 2">
    <name type="scientific">Paenibacillus sophorae</name>
    <dbReference type="NCBI Taxonomy" id="1333845"/>
    <lineage>
        <taxon>Bacteria</taxon>
        <taxon>Bacillati</taxon>
        <taxon>Bacillota</taxon>
        <taxon>Bacilli</taxon>
        <taxon>Bacillales</taxon>
        <taxon>Paenibacillaceae</taxon>
        <taxon>Paenibacillus</taxon>
    </lineage>
</organism>
<dbReference type="AlphaFoldDB" id="A0A1H8N6K8"/>
<accession>A0A1H8N6K8</accession>
<dbReference type="EMBL" id="FODH01000006">
    <property type="protein sequence ID" value="SEO25182.1"/>
    <property type="molecule type" value="Genomic_DNA"/>
</dbReference>
<sequence length="62" mass="7345">MVVQIEGYKNEIFNVVENMLLDNELTIAQYSSICDDYYHWEDNVSFTLIILFPSPNPRLIIY</sequence>
<proteinExistence type="predicted"/>
<evidence type="ECO:0000313" key="2">
    <source>
        <dbReference type="Proteomes" id="UP000198809"/>
    </source>
</evidence>
<name>A0A1H8N6K8_9BACL</name>
<protein>
    <submittedName>
        <fullName evidence="1">Uncharacterized protein</fullName>
    </submittedName>
</protein>
<dbReference type="STRING" id="1333845.SAMN04487895_10681"/>
<evidence type="ECO:0000313" key="1">
    <source>
        <dbReference type="EMBL" id="SEO25182.1"/>
    </source>
</evidence>
<dbReference type="Proteomes" id="UP000198809">
    <property type="component" value="Unassembled WGS sequence"/>
</dbReference>
<gene>
    <name evidence="1" type="ORF">SAMN04487895_10681</name>
</gene>
<reference evidence="1 2" key="1">
    <citation type="submission" date="2016-10" db="EMBL/GenBank/DDBJ databases">
        <authorList>
            <person name="de Groot N.N."/>
        </authorList>
    </citation>
    <scope>NUCLEOTIDE SEQUENCE [LARGE SCALE GENOMIC DNA]</scope>
    <source>
        <strain evidence="1 2">CGMCC 1.10238</strain>
    </source>
</reference>